<proteinExistence type="predicted"/>
<dbReference type="CDD" id="cd05666">
    <property type="entry name" value="M20_Acy1-like"/>
    <property type="match status" value="1"/>
</dbReference>
<dbReference type="InterPro" id="IPR036264">
    <property type="entry name" value="Bact_exopeptidase_dim_dom"/>
</dbReference>
<dbReference type="EMBL" id="JBHTJT010000030">
    <property type="protein sequence ID" value="MFD0980745.1"/>
    <property type="molecule type" value="Genomic_DNA"/>
</dbReference>
<dbReference type="SUPFAM" id="SSF55031">
    <property type="entry name" value="Bacterial exopeptidase dimerisation domain"/>
    <property type="match status" value="1"/>
</dbReference>
<dbReference type="Gene3D" id="3.30.70.360">
    <property type="match status" value="1"/>
</dbReference>
<feature type="domain" description="Peptidase M20 dimerisation" evidence="2">
    <location>
        <begin position="189"/>
        <end position="281"/>
    </location>
</feature>
<evidence type="ECO:0000313" key="3">
    <source>
        <dbReference type="EMBL" id="MFD0980745.1"/>
    </source>
</evidence>
<keyword evidence="1" id="KW-0378">Hydrolase</keyword>
<accession>A0ABW3IRN4</accession>
<keyword evidence="4" id="KW-1185">Reference proteome</keyword>
<dbReference type="PANTHER" id="PTHR11014:SF63">
    <property type="entry name" value="METALLOPEPTIDASE, PUTATIVE (AFU_ORTHOLOGUE AFUA_6G09600)-RELATED"/>
    <property type="match status" value="1"/>
</dbReference>
<evidence type="ECO:0000256" key="1">
    <source>
        <dbReference type="ARBA" id="ARBA00022801"/>
    </source>
</evidence>
<organism evidence="3 4">
    <name type="scientific">Tropicimonas aquimaris</name>
    <dbReference type="NCBI Taxonomy" id="914152"/>
    <lineage>
        <taxon>Bacteria</taxon>
        <taxon>Pseudomonadati</taxon>
        <taxon>Pseudomonadota</taxon>
        <taxon>Alphaproteobacteria</taxon>
        <taxon>Rhodobacterales</taxon>
        <taxon>Roseobacteraceae</taxon>
        <taxon>Tropicimonas</taxon>
    </lineage>
</organism>
<dbReference type="Proteomes" id="UP001597108">
    <property type="component" value="Unassembled WGS sequence"/>
</dbReference>
<dbReference type="Pfam" id="PF01546">
    <property type="entry name" value="Peptidase_M20"/>
    <property type="match status" value="1"/>
</dbReference>
<protein>
    <submittedName>
        <fullName evidence="3">M20 aminoacylase family protein</fullName>
    </submittedName>
</protein>
<dbReference type="InterPro" id="IPR011650">
    <property type="entry name" value="Peptidase_M20_dimer"/>
</dbReference>
<dbReference type="InterPro" id="IPR002933">
    <property type="entry name" value="Peptidase_M20"/>
</dbReference>
<dbReference type="NCBIfam" id="TIGR01891">
    <property type="entry name" value="amidohydrolases"/>
    <property type="match status" value="1"/>
</dbReference>
<evidence type="ECO:0000259" key="2">
    <source>
        <dbReference type="Pfam" id="PF07687"/>
    </source>
</evidence>
<sequence>MPIRNRFADWQDEITDWRRDIHRHPELLFDTHRTAAIVAERLQSFGCDEVVTGIGRTGVVGVIRGRSTASGRVVGLRADMDALPITEATGAAHASEVPGAMHACGHDGHTAMLLGAARYLAETRNFDGTVVVIFQPAEEGGGGGREMCNDGLMERFGIQEVYGMHNWPGQPAGSFAIRPGPFFASADHFEIVLTGRGGHAAKPHETVDAVVMASHMVVAFQSIVARNVDPVAQLVVSVTSVETSSKAFNVIPQQVTLRGTARSLTPELRDLAERRITEIAEGTAQMFGGQAEVRYHRNYPVMVNHDAETAFAADAARAVAGSCEEAPLIMGGEDFAFMLEERPGAYILVGNGKTAPVHHPEYDFNDAAIPAGCSWWVTLAEQRMPAG</sequence>
<reference evidence="4" key="1">
    <citation type="journal article" date="2019" name="Int. J. Syst. Evol. Microbiol.">
        <title>The Global Catalogue of Microorganisms (GCM) 10K type strain sequencing project: providing services to taxonomists for standard genome sequencing and annotation.</title>
        <authorList>
            <consortium name="The Broad Institute Genomics Platform"/>
            <consortium name="The Broad Institute Genome Sequencing Center for Infectious Disease"/>
            <person name="Wu L."/>
            <person name="Ma J."/>
        </authorList>
    </citation>
    <scope>NUCLEOTIDE SEQUENCE [LARGE SCALE GENOMIC DNA]</scope>
    <source>
        <strain evidence="4">CCUG 60524</strain>
    </source>
</reference>
<evidence type="ECO:0000313" key="4">
    <source>
        <dbReference type="Proteomes" id="UP001597108"/>
    </source>
</evidence>
<comment type="caution">
    <text evidence="3">The sequence shown here is derived from an EMBL/GenBank/DDBJ whole genome shotgun (WGS) entry which is preliminary data.</text>
</comment>
<dbReference type="InterPro" id="IPR017439">
    <property type="entry name" value="Amidohydrolase"/>
</dbReference>
<name>A0ABW3IRN4_9RHOB</name>
<dbReference type="PANTHER" id="PTHR11014">
    <property type="entry name" value="PEPTIDASE M20 FAMILY MEMBER"/>
    <property type="match status" value="1"/>
</dbReference>
<dbReference type="Pfam" id="PF07687">
    <property type="entry name" value="M20_dimer"/>
    <property type="match status" value="1"/>
</dbReference>
<gene>
    <name evidence="3" type="ORF">ACFQ2S_13920</name>
</gene>
<dbReference type="Gene3D" id="3.40.630.10">
    <property type="entry name" value="Zn peptidases"/>
    <property type="match status" value="1"/>
</dbReference>
<dbReference type="RefSeq" id="WP_386075313.1">
    <property type="nucleotide sequence ID" value="NZ_JBHTJT010000030.1"/>
</dbReference>
<dbReference type="PIRSF" id="PIRSF005962">
    <property type="entry name" value="Pept_M20D_amidohydro"/>
    <property type="match status" value="1"/>
</dbReference>
<dbReference type="SUPFAM" id="SSF53187">
    <property type="entry name" value="Zn-dependent exopeptidases"/>
    <property type="match status" value="1"/>
</dbReference>